<dbReference type="AlphaFoldDB" id="A0A0A8YH48"/>
<organism evidence="1">
    <name type="scientific">Arundo donax</name>
    <name type="common">Giant reed</name>
    <name type="synonym">Donax arundinaceus</name>
    <dbReference type="NCBI Taxonomy" id="35708"/>
    <lineage>
        <taxon>Eukaryota</taxon>
        <taxon>Viridiplantae</taxon>
        <taxon>Streptophyta</taxon>
        <taxon>Embryophyta</taxon>
        <taxon>Tracheophyta</taxon>
        <taxon>Spermatophyta</taxon>
        <taxon>Magnoliopsida</taxon>
        <taxon>Liliopsida</taxon>
        <taxon>Poales</taxon>
        <taxon>Poaceae</taxon>
        <taxon>PACMAD clade</taxon>
        <taxon>Arundinoideae</taxon>
        <taxon>Arundineae</taxon>
        <taxon>Arundo</taxon>
    </lineage>
</organism>
<reference evidence="1" key="1">
    <citation type="submission" date="2014-09" db="EMBL/GenBank/DDBJ databases">
        <authorList>
            <person name="Magalhaes I.L.F."/>
            <person name="Oliveira U."/>
            <person name="Santos F.R."/>
            <person name="Vidigal T.H.D.A."/>
            <person name="Brescovit A.D."/>
            <person name="Santos A.J."/>
        </authorList>
    </citation>
    <scope>NUCLEOTIDE SEQUENCE</scope>
    <source>
        <tissue evidence="1">Shoot tissue taken approximately 20 cm above the soil surface</tissue>
    </source>
</reference>
<dbReference type="EMBL" id="GBRH01273205">
    <property type="protein sequence ID" value="JAD24690.1"/>
    <property type="molecule type" value="Transcribed_RNA"/>
</dbReference>
<proteinExistence type="predicted"/>
<accession>A0A0A8YH48</accession>
<name>A0A0A8YH48_ARUDO</name>
<protein>
    <submittedName>
        <fullName evidence="1">Uncharacterized protein</fullName>
    </submittedName>
</protein>
<evidence type="ECO:0000313" key="1">
    <source>
        <dbReference type="EMBL" id="JAD24690.1"/>
    </source>
</evidence>
<sequence length="36" mass="4358">MFYQYILDFNQPLRNNSTETNSLVHIGNLKWFLINI</sequence>
<reference evidence="1" key="2">
    <citation type="journal article" date="2015" name="Data Brief">
        <title>Shoot transcriptome of the giant reed, Arundo donax.</title>
        <authorList>
            <person name="Barrero R.A."/>
            <person name="Guerrero F.D."/>
            <person name="Moolhuijzen P."/>
            <person name="Goolsby J.A."/>
            <person name="Tidwell J."/>
            <person name="Bellgard S.E."/>
            <person name="Bellgard M.I."/>
        </authorList>
    </citation>
    <scope>NUCLEOTIDE SEQUENCE</scope>
    <source>
        <tissue evidence="1">Shoot tissue taken approximately 20 cm above the soil surface</tissue>
    </source>
</reference>